<keyword evidence="2 6" id="KW-0699">rRNA-binding</keyword>
<dbReference type="Gene3D" id="3.30.70.330">
    <property type="match status" value="1"/>
</dbReference>
<reference evidence="8 9" key="1">
    <citation type="submission" date="2019-05" db="EMBL/GenBank/DDBJ databases">
        <title>Verrucobacter flavum gen. nov., sp. nov. a new member of the family Verrucomicrobiaceae.</title>
        <authorList>
            <person name="Szuroczki S."/>
            <person name="Abbaszade G."/>
            <person name="Szabo A."/>
            <person name="Felfoldi T."/>
            <person name="Schumann P."/>
            <person name="Boka K."/>
            <person name="Keki Z."/>
            <person name="Toumi M."/>
            <person name="Toth E."/>
        </authorList>
    </citation>
    <scope>NUCLEOTIDE SEQUENCE [LARGE SCALE GENOMIC DNA]</scope>
    <source>
        <strain evidence="8 9">MG-N-17</strain>
    </source>
</reference>
<gene>
    <name evidence="6" type="primary">rplW</name>
    <name evidence="8" type="ORF">FEM03_18660</name>
</gene>
<dbReference type="NCBIfam" id="NF004363">
    <property type="entry name" value="PRK05738.2-4"/>
    <property type="match status" value="1"/>
</dbReference>
<name>A0A5R8K9X7_9BACT</name>
<dbReference type="GO" id="GO:0005840">
    <property type="term" value="C:ribosome"/>
    <property type="evidence" value="ECO:0007669"/>
    <property type="project" value="UniProtKB-KW"/>
</dbReference>
<evidence type="ECO:0000313" key="8">
    <source>
        <dbReference type="EMBL" id="TLD69123.1"/>
    </source>
</evidence>
<dbReference type="PANTHER" id="PTHR11620">
    <property type="entry name" value="60S RIBOSOMAL PROTEIN L23A"/>
    <property type="match status" value="1"/>
</dbReference>
<dbReference type="HAMAP" id="MF_01369_B">
    <property type="entry name" value="Ribosomal_uL23_B"/>
    <property type="match status" value="1"/>
</dbReference>
<evidence type="ECO:0000256" key="4">
    <source>
        <dbReference type="ARBA" id="ARBA00022980"/>
    </source>
</evidence>
<dbReference type="FunFam" id="3.30.70.330:FF:000001">
    <property type="entry name" value="50S ribosomal protein L23"/>
    <property type="match status" value="1"/>
</dbReference>
<dbReference type="SUPFAM" id="SSF54189">
    <property type="entry name" value="Ribosomal proteins S24e, L23 and L15e"/>
    <property type="match status" value="1"/>
</dbReference>
<dbReference type="NCBIfam" id="NF004359">
    <property type="entry name" value="PRK05738.1-3"/>
    <property type="match status" value="1"/>
</dbReference>
<evidence type="ECO:0000256" key="2">
    <source>
        <dbReference type="ARBA" id="ARBA00022730"/>
    </source>
</evidence>
<evidence type="ECO:0000256" key="1">
    <source>
        <dbReference type="ARBA" id="ARBA00006700"/>
    </source>
</evidence>
<dbReference type="GO" id="GO:1990904">
    <property type="term" value="C:ribonucleoprotein complex"/>
    <property type="evidence" value="ECO:0007669"/>
    <property type="project" value="UniProtKB-KW"/>
</dbReference>
<dbReference type="InterPro" id="IPR012677">
    <property type="entry name" value="Nucleotide-bd_a/b_plait_sf"/>
</dbReference>
<dbReference type="RefSeq" id="WP_138087809.1">
    <property type="nucleotide sequence ID" value="NZ_VAUV01000015.1"/>
</dbReference>
<dbReference type="PROSITE" id="PS00050">
    <property type="entry name" value="RIBOSOMAL_L23"/>
    <property type="match status" value="1"/>
</dbReference>
<evidence type="ECO:0000256" key="3">
    <source>
        <dbReference type="ARBA" id="ARBA00022884"/>
    </source>
</evidence>
<evidence type="ECO:0000313" key="9">
    <source>
        <dbReference type="Proteomes" id="UP000306196"/>
    </source>
</evidence>
<evidence type="ECO:0000256" key="7">
    <source>
        <dbReference type="RuleBase" id="RU003934"/>
    </source>
</evidence>
<accession>A0A5R8K9X7</accession>
<evidence type="ECO:0000256" key="6">
    <source>
        <dbReference type="HAMAP-Rule" id="MF_01369"/>
    </source>
</evidence>
<dbReference type="Proteomes" id="UP000306196">
    <property type="component" value="Unassembled WGS sequence"/>
</dbReference>
<keyword evidence="4 6" id="KW-0689">Ribosomal protein</keyword>
<protein>
    <recommendedName>
        <fullName evidence="6">Large ribosomal subunit protein uL23</fullName>
    </recommendedName>
</protein>
<dbReference type="OrthoDB" id="9793353at2"/>
<dbReference type="EMBL" id="VAUV01000015">
    <property type="protein sequence ID" value="TLD69123.1"/>
    <property type="molecule type" value="Genomic_DNA"/>
</dbReference>
<comment type="function">
    <text evidence="6">One of the early assembly proteins it binds 23S rRNA. One of the proteins that surrounds the polypeptide exit tunnel on the outside of the ribosome. Forms the main docking site for trigger factor binding to the ribosome.</text>
</comment>
<dbReference type="GO" id="GO:0003735">
    <property type="term" value="F:structural constituent of ribosome"/>
    <property type="evidence" value="ECO:0007669"/>
    <property type="project" value="InterPro"/>
</dbReference>
<dbReference type="InterPro" id="IPR013025">
    <property type="entry name" value="Ribosomal_uL23-like"/>
</dbReference>
<comment type="similarity">
    <text evidence="1 6 7">Belongs to the universal ribosomal protein uL23 family.</text>
</comment>
<comment type="caution">
    <text evidence="8">The sequence shown here is derived from an EMBL/GenBank/DDBJ whole genome shotgun (WGS) entry which is preliminary data.</text>
</comment>
<dbReference type="InterPro" id="IPR001014">
    <property type="entry name" value="Ribosomal_uL23_CS"/>
</dbReference>
<dbReference type="AlphaFoldDB" id="A0A5R8K9X7"/>
<dbReference type="InterPro" id="IPR012678">
    <property type="entry name" value="Ribosomal_uL23/eL15/eS24_sf"/>
</dbReference>
<dbReference type="GO" id="GO:0019843">
    <property type="term" value="F:rRNA binding"/>
    <property type="evidence" value="ECO:0007669"/>
    <property type="project" value="UniProtKB-UniRule"/>
</dbReference>
<keyword evidence="3 6" id="KW-0694">RNA-binding</keyword>
<comment type="subunit">
    <text evidence="6">Part of the 50S ribosomal subunit. Contacts protein L29, and trigger factor when it is bound to the ribosome.</text>
</comment>
<organism evidence="8 9">
    <name type="scientific">Phragmitibacter flavus</name>
    <dbReference type="NCBI Taxonomy" id="2576071"/>
    <lineage>
        <taxon>Bacteria</taxon>
        <taxon>Pseudomonadati</taxon>
        <taxon>Verrucomicrobiota</taxon>
        <taxon>Verrucomicrobiia</taxon>
        <taxon>Verrucomicrobiales</taxon>
        <taxon>Verrucomicrobiaceae</taxon>
        <taxon>Phragmitibacter</taxon>
    </lineage>
</organism>
<keyword evidence="5 6" id="KW-0687">Ribonucleoprotein</keyword>
<sequence>MKDLYQVIKTIRLSERATILGERNNEYVFVVDPRANKIEIKQAVEKLFGKTVLDVRTMNYAGKKKRERRADFGRTNHWKKAIVKLKAGESIDLV</sequence>
<keyword evidence="9" id="KW-1185">Reference proteome</keyword>
<dbReference type="GO" id="GO:0006412">
    <property type="term" value="P:translation"/>
    <property type="evidence" value="ECO:0007669"/>
    <property type="project" value="UniProtKB-UniRule"/>
</dbReference>
<evidence type="ECO:0000256" key="5">
    <source>
        <dbReference type="ARBA" id="ARBA00023274"/>
    </source>
</evidence>
<proteinExistence type="inferred from homology"/>
<dbReference type="Pfam" id="PF00276">
    <property type="entry name" value="Ribosomal_L23"/>
    <property type="match status" value="1"/>
</dbReference>